<organism evidence="2">
    <name type="scientific">Cladocopium goreaui</name>
    <dbReference type="NCBI Taxonomy" id="2562237"/>
    <lineage>
        <taxon>Eukaryota</taxon>
        <taxon>Sar</taxon>
        <taxon>Alveolata</taxon>
        <taxon>Dinophyceae</taxon>
        <taxon>Suessiales</taxon>
        <taxon>Symbiodiniaceae</taxon>
        <taxon>Cladocopium</taxon>
    </lineage>
</organism>
<dbReference type="OrthoDB" id="10274925at2759"/>
<sequence>MSLGTSPDMLSPEVRQMWLNQGTAADFEDSMVGQLFDSPKAASRGGSSPSSKLKRFGGGFSYAEGTPADFEDSIGGTAGWPDFVKEESSSANTGPSWQPSLRPKGHDV</sequence>
<evidence type="ECO:0000313" key="2">
    <source>
        <dbReference type="EMBL" id="CAI4005406.1"/>
    </source>
</evidence>
<dbReference type="EMBL" id="CAMXCT020003622">
    <property type="protein sequence ID" value="CAL1158781.1"/>
    <property type="molecule type" value="Genomic_DNA"/>
</dbReference>
<dbReference type="Proteomes" id="UP001152797">
    <property type="component" value="Unassembled WGS sequence"/>
</dbReference>
<name>A0A9P1D8X6_9DINO</name>
<protein>
    <submittedName>
        <fullName evidence="2">Uncharacterized protein</fullName>
    </submittedName>
</protein>
<dbReference type="AlphaFoldDB" id="A0A9P1D8X6"/>
<evidence type="ECO:0000313" key="3">
    <source>
        <dbReference type="EMBL" id="CAL4792718.1"/>
    </source>
</evidence>
<evidence type="ECO:0000313" key="4">
    <source>
        <dbReference type="Proteomes" id="UP001152797"/>
    </source>
</evidence>
<comment type="caution">
    <text evidence="2">The sequence shown here is derived from an EMBL/GenBank/DDBJ whole genome shotgun (WGS) entry which is preliminary data.</text>
</comment>
<feature type="region of interest" description="Disordered" evidence="1">
    <location>
        <begin position="36"/>
        <end position="108"/>
    </location>
</feature>
<keyword evidence="4" id="KW-1185">Reference proteome</keyword>
<reference evidence="2" key="1">
    <citation type="submission" date="2022-10" db="EMBL/GenBank/DDBJ databases">
        <authorList>
            <person name="Chen Y."/>
            <person name="Dougan E. K."/>
            <person name="Chan C."/>
            <person name="Rhodes N."/>
            <person name="Thang M."/>
        </authorList>
    </citation>
    <scope>NUCLEOTIDE SEQUENCE</scope>
</reference>
<accession>A0A9P1D8X6</accession>
<dbReference type="EMBL" id="CAMXCT010003622">
    <property type="protein sequence ID" value="CAI4005406.1"/>
    <property type="molecule type" value="Genomic_DNA"/>
</dbReference>
<evidence type="ECO:0000256" key="1">
    <source>
        <dbReference type="SAM" id="MobiDB-lite"/>
    </source>
</evidence>
<proteinExistence type="predicted"/>
<reference evidence="3 4" key="2">
    <citation type="submission" date="2024-05" db="EMBL/GenBank/DDBJ databases">
        <authorList>
            <person name="Chen Y."/>
            <person name="Shah S."/>
            <person name="Dougan E. K."/>
            <person name="Thang M."/>
            <person name="Chan C."/>
        </authorList>
    </citation>
    <scope>NUCLEOTIDE SEQUENCE [LARGE SCALE GENOMIC DNA]</scope>
</reference>
<feature type="compositionally biased region" description="Polar residues" evidence="1">
    <location>
        <begin position="89"/>
        <end position="99"/>
    </location>
</feature>
<gene>
    <name evidence="2" type="ORF">C1SCF055_LOCUS31128</name>
</gene>
<dbReference type="EMBL" id="CAMXCT030003622">
    <property type="protein sequence ID" value="CAL4792718.1"/>
    <property type="molecule type" value="Genomic_DNA"/>
</dbReference>